<dbReference type="Proteomes" id="UP001161757">
    <property type="component" value="Unassembled WGS sequence"/>
</dbReference>
<organism evidence="2 3">
    <name type="scientific">Exophiala dermatitidis</name>
    <name type="common">Black yeast-like fungus</name>
    <name type="synonym">Wangiella dermatitidis</name>
    <dbReference type="NCBI Taxonomy" id="5970"/>
    <lineage>
        <taxon>Eukaryota</taxon>
        <taxon>Fungi</taxon>
        <taxon>Dikarya</taxon>
        <taxon>Ascomycota</taxon>
        <taxon>Pezizomycotina</taxon>
        <taxon>Eurotiomycetes</taxon>
        <taxon>Chaetothyriomycetidae</taxon>
        <taxon>Chaetothyriales</taxon>
        <taxon>Herpotrichiellaceae</taxon>
        <taxon>Exophiala</taxon>
    </lineage>
</organism>
<protein>
    <submittedName>
        <fullName evidence="2">Uncharacterized protein</fullName>
    </submittedName>
</protein>
<evidence type="ECO:0000313" key="2">
    <source>
        <dbReference type="EMBL" id="KAJ8992584.1"/>
    </source>
</evidence>
<proteinExistence type="predicted"/>
<sequence>MDMRNRAERGQRTLEERKSEQALGMRRGHPKRRRLQKKNIGKEEHWKRKHWKRKTLEKKTLEERKGLWDKRRGTGQERTRSGDDQVEMKKGVGNYSAGNRRAH</sequence>
<evidence type="ECO:0000313" key="3">
    <source>
        <dbReference type="Proteomes" id="UP001161757"/>
    </source>
</evidence>
<feature type="compositionally biased region" description="Basic and acidic residues" evidence="1">
    <location>
        <begin position="57"/>
        <end position="90"/>
    </location>
</feature>
<dbReference type="AlphaFoldDB" id="A0AAN6EX46"/>
<name>A0AAN6EX46_EXODE</name>
<accession>A0AAN6EX46</accession>
<reference evidence="2" key="1">
    <citation type="submission" date="2023-01" db="EMBL/GenBank/DDBJ databases">
        <title>Exophiala dermititidis isolated from Cystic Fibrosis Patient.</title>
        <authorList>
            <person name="Kurbessoian T."/>
            <person name="Crocker A."/>
            <person name="Murante D."/>
            <person name="Hogan D.A."/>
            <person name="Stajich J.E."/>
        </authorList>
    </citation>
    <scope>NUCLEOTIDE SEQUENCE</scope>
    <source>
        <strain evidence="2">Ex8</strain>
    </source>
</reference>
<feature type="compositionally biased region" description="Basic residues" evidence="1">
    <location>
        <begin position="26"/>
        <end position="39"/>
    </location>
</feature>
<feature type="region of interest" description="Disordered" evidence="1">
    <location>
        <begin position="1"/>
        <end position="103"/>
    </location>
</feature>
<feature type="compositionally biased region" description="Basic residues" evidence="1">
    <location>
        <begin position="47"/>
        <end position="56"/>
    </location>
</feature>
<evidence type="ECO:0000256" key="1">
    <source>
        <dbReference type="SAM" id="MobiDB-lite"/>
    </source>
</evidence>
<gene>
    <name evidence="2" type="ORF">HRR80_003684</name>
</gene>
<dbReference type="EMBL" id="JAJGCB010000005">
    <property type="protein sequence ID" value="KAJ8992584.1"/>
    <property type="molecule type" value="Genomic_DNA"/>
</dbReference>
<comment type="caution">
    <text evidence="2">The sequence shown here is derived from an EMBL/GenBank/DDBJ whole genome shotgun (WGS) entry which is preliminary data.</text>
</comment>
<feature type="compositionally biased region" description="Basic and acidic residues" evidence="1">
    <location>
        <begin position="1"/>
        <end position="20"/>
    </location>
</feature>